<proteinExistence type="predicted"/>
<dbReference type="eggNOG" id="arCOG11393">
    <property type="taxonomic scope" value="Archaea"/>
</dbReference>
<gene>
    <name evidence="1" type="ORF">NTE_01003</name>
</gene>
<accession>A0A075MQB7</accession>
<organism evidence="1 2">
    <name type="scientific">Candidatus Nitrososphaera evergladensis SR1</name>
    <dbReference type="NCBI Taxonomy" id="1459636"/>
    <lineage>
        <taxon>Archaea</taxon>
        <taxon>Nitrososphaerota</taxon>
        <taxon>Nitrososphaeria</taxon>
        <taxon>Nitrososphaerales</taxon>
        <taxon>Nitrososphaeraceae</taxon>
        <taxon>Nitrososphaera</taxon>
    </lineage>
</organism>
<evidence type="ECO:0000313" key="2">
    <source>
        <dbReference type="Proteomes" id="UP000028194"/>
    </source>
</evidence>
<evidence type="ECO:0000313" key="1">
    <source>
        <dbReference type="EMBL" id="AIF83077.1"/>
    </source>
</evidence>
<dbReference type="PIRSF" id="PIRSF033303">
    <property type="entry name" value="UCP033303"/>
    <property type="match status" value="1"/>
</dbReference>
<keyword evidence="2" id="KW-1185">Reference proteome</keyword>
<evidence type="ECO:0008006" key="3">
    <source>
        <dbReference type="Google" id="ProtNLM"/>
    </source>
</evidence>
<dbReference type="KEGG" id="nev:NTE_01003"/>
<dbReference type="STRING" id="1459636.NTE_01003"/>
<dbReference type="EMBL" id="CP007174">
    <property type="protein sequence ID" value="AIF83077.1"/>
    <property type="molecule type" value="Genomic_DNA"/>
</dbReference>
<dbReference type="Proteomes" id="UP000028194">
    <property type="component" value="Chromosome"/>
</dbReference>
<dbReference type="AlphaFoldDB" id="A0A075MQB7"/>
<dbReference type="InterPro" id="IPR014581">
    <property type="entry name" value="UCP033303"/>
</dbReference>
<sequence length="235" mass="25572">MNIKILCHLQRNPDPLTYNLISLRQDDPDTLSAPQSWKIEGDYFEACNCDVVCPCVFMGDPDRGECDVTVAWHIQKGNFGNTRLDGLNVVAVFHAPGNMFTGPKWKAALYLDERANKDQADALVKIYSGQAGGFFGVAAGFIGDMAGVRSVPIKFEADGRKRSLQIPSAMDVAIEGIASGEGQNKETTIENVPMTVAPGFPAVVAKSVKHSYSDHGMKWDNSGKNGFYSKFAYSP</sequence>
<protein>
    <recommendedName>
        <fullName evidence="3">DUF1326 domain-containing protein</fullName>
    </recommendedName>
</protein>
<dbReference type="HOGENOM" id="CLU_092801_1_0_2"/>
<name>A0A075MQB7_9ARCH</name>
<reference evidence="1 2" key="1">
    <citation type="journal article" date="2014" name="PLoS ONE">
        <title>Genome Sequence of Candidatus Nitrososphaera evergladensis from Group I.1b Enriched from Everglades Soil Reveals Novel Genomic Features of the Ammonia-Oxidizing Archaea.</title>
        <authorList>
            <person name="Zhalnina K.V."/>
            <person name="Dias R."/>
            <person name="Leonard M.T."/>
            <person name="Dorr de Quadros P."/>
            <person name="Camargo F.A."/>
            <person name="Drew J.C."/>
            <person name="Farmerie W.G."/>
            <person name="Daroub S.H."/>
            <person name="Triplett E.W."/>
        </authorList>
    </citation>
    <scope>NUCLEOTIDE SEQUENCE [LARGE SCALE GENOMIC DNA]</scope>
    <source>
        <strain evidence="1 2">SR1</strain>
    </source>
</reference>
<dbReference type="InterPro" id="IPR009758">
    <property type="entry name" value="DUF1326"/>
</dbReference>
<dbReference type="Pfam" id="PF07040">
    <property type="entry name" value="DUF1326"/>
    <property type="match status" value="1"/>
</dbReference>